<sequence length="252" mass="26976">MGIYGILSSFLGTGVEFVEALTIIMAVGAIRGWKSALAGGLSAVVVLGVLVTIIGTPLVHIMQVGWVQLIIGLFMLLFGIRWLRKAILRYSGLKALHNEAESYEEELERQRKAGQVARGIDRFAFATTFSGTFLEGLEAIFIVITFGLSTKSMTSAIVGAAGAIVVVALLGVVLRKPLSLVPENTMKFIVGIMLTSFGAFWVGESMNVAWPNKDLSILYIAVTLLLLSSIIVQRVKSALGRTSTSSAQKVGL</sequence>
<organism evidence="2 3">
    <name type="scientific">Alicyclobacillus ferrooxydans</name>
    <dbReference type="NCBI Taxonomy" id="471514"/>
    <lineage>
        <taxon>Bacteria</taxon>
        <taxon>Bacillati</taxon>
        <taxon>Bacillota</taxon>
        <taxon>Bacilli</taxon>
        <taxon>Bacillales</taxon>
        <taxon>Alicyclobacillaceae</taxon>
        <taxon>Alicyclobacillus</taxon>
    </lineage>
</organism>
<evidence type="ECO:0000313" key="2">
    <source>
        <dbReference type="EMBL" id="KPV44063.1"/>
    </source>
</evidence>
<feature type="transmembrane region" description="Helical" evidence="1">
    <location>
        <begin position="6"/>
        <end position="30"/>
    </location>
</feature>
<dbReference type="STRING" id="471514.AN477_09240"/>
<dbReference type="RefSeq" id="WP_054968876.1">
    <property type="nucleotide sequence ID" value="NZ_LJCO01000041.1"/>
</dbReference>
<feature type="transmembrane region" description="Helical" evidence="1">
    <location>
        <begin position="186"/>
        <end position="203"/>
    </location>
</feature>
<keyword evidence="1" id="KW-0472">Membrane</keyword>
<keyword evidence="1" id="KW-0812">Transmembrane</keyword>
<keyword evidence="1" id="KW-1133">Transmembrane helix</keyword>
<feature type="transmembrane region" description="Helical" evidence="1">
    <location>
        <begin position="37"/>
        <end position="59"/>
    </location>
</feature>
<accession>A0A0P9GSM1</accession>
<keyword evidence="3" id="KW-1185">Reference proteome</keyword>
<evidence type="ECO:0008006" key="4">
    <source>
        <dbReference type="Google" id="ProtNLM"/>
    </source>
</evidence>
<evidence type="ECO:0000313" key="3">
    <source>
        <dbReference type="Proteomes" id="UP000050482"/>
    </source>
</evidence>
<feature type="transmembrane region" description="Helical" evidence="1">
    <location>
        <begin position="154"/>
        <end position="174"/>
    </location>
</feature>
<dbReference type="OrthoDB" id="571245at2"/>
<comment type="caution">
    <text evidence="2">The sequence shown here is derived from an EMBL/GenBank/DDBJ whole genome shotgun (WGS) entry which is preliminary data.</text>
</comment>
<feature type="transmembrane region" description="Helical" evidence="1">
    <location>
        <begin position="65"/>
        <end position="83"/>
    </location>
</feature>
<protein>
    <recommendedName>
        <fullName evidence="4">GDT1 family protein</fullName>
    </recommendedName>
</protein>
<evidence type="ECO:0000256" key="1">
    <source>
        <dbReference type="SAM" id="Phobius"/>
    </source>
</evidence>
<reference evidence="2 3" key="1">
    <citation type="submission" date="2015-09" db="EMBL/GenBank/DDBJ databases">
        <title>Draft genome sequence of Alicyclobacillus ferrooxydans DSM 22381.</title>
        <authorList>
            <person name="Hemp J."/>
        </authorList>
    </citation>
    <scope>NUCLEOTIDE SEQUENCE [LARGE SCALE GENOMIC DNA]</scope>
    <source>
        <strain evidence="2 3">TC-34</strain>
    </source>
</reference>
<feature type="transmembrane region" description="Helical" evidence="1">
    <location>
        <begin position="215"/>
        <end position="232"/>
    </location>
</feature>
<gene>
    <name evidence="2" type="ORF">AN477_09240</name>
</gene>
<dbReference type="AlphaFoldDB" id="A0A0P9GSM1"/>
<proteinExistence type="predicted"/>
<feature type="transmembrane region" description="Helical" evidence="1">
    <location>
        <begin position="123"/>
        <end position="148"/>
    </location>
</feature>
<dbReference type="PATRIC" id="fig|471514.4.peg.3426"/>
<dbReference type="Proteomes" id="UP000050482">
    <property type="component" value="Unassembled WGS sequence"/>
</dbReference>
<name>A0A0P9GSM1_9BACL</name>
<dbReference type="EMBL" id="LJCO01000041">
    <property type="protein sequence ID" value="KPV44063.1"/>
    <property type="molecule type" value="Genomic_DNA"/>
</dbReference>